<dbReference type="Proteomes" id="UP000799424">
    <property type="component" value="Unassembled WGS sequence"/>
</dbReference>
<evidence type="ECO:0000313" key="3">
    <source>
        <dbReference type="Proteomes" id="UP000799424"/>
    </source>
</evidence>
<dbReference type="AlphaFoldDB" id="A0A6A7ABL7"/>
<gene>
    <name evidence="2" type="ORF">CC86DRAFT_402653</name>
</gene>
<sequence>MSDSITSPTTMELAPFLNKLTKKIRKDIVVPAPLESSPHWTHPASLTNAPPTLPSLINLPSTTIEPALYAAAVDTIRITNLYLHHCGPYTAELTPTYRESISNNFTSKHAKKDPGVYMVPPDPRTPLMRACGPKPVGSSAP</sequence>
<protein>
    <submittedName>
        <fullName evidence="2">Uncharacterized protein</fullName>
    </submittedName>
</protein>
<dbReference type="EMBL" id="MU006219">
    <property type="protein sequence ID" value="KAF2830626.1"/>
    <property type="molecule type" value="Genomic_DNA"/>
</dbReference>
<evidence type="ECO:0000256" key="1">
    <source>
        <dbReference type="SAM" id="MobiDB-lite"/>
    </source>
</evidence>
<reference evidence="2" key="1">
    <citation type="journal article" date="2020" name="Stud. Mycol.">
        <title>101 Dothideomycetes genomes: a test case for predicting lifestyles and emergence of pathogens.</title>
        <authorList>
            <person name="Haridas S."/>
            <person name="Albert R."/>
            <person name="Binder M."/>
            <person name="Bloem J."/>
            <person name="Labutti K."/>
            <person name="Salamov A."/>
            <person name="Andreopoulos B."/>
            <person name="Baker S."/>
            <person name="Barry K."/>
            <person name="Bills G."/>
            <person name="Bluhm B."/>
            <person name="Cannon C."/>
            <person name="Castanera R."/>
            <person name="Culley D."/>
            <person name="Daum C."/>
            <person name="Ezra D."/>
            <person name="Gonzalez J."/>
            <person name="Henrissat B."/>
            <person name="Kuo A."/>
            <person name="Liang C."/>
            <person name="Lipzen A."/>
            <person name="Lutzoni F."/>
            <person name="Magnuson J."/>
            <person name="Mondo S."/>
            <person name="Nolan M."/>
            <person name="Ohm R."/>
            <person name="Pangilinan J."/>
            <person name="Park H.-J."/>
            <person name="Ramirez L."/>
            <person name="Alfaro M."/>
            <person name="Sun H."/>
            <person name="Tritt A."/>
            <person name="Yoshinaga Y."/>
            <person name="Zwiers L.-H."/>
            <person name="Turgeon B."/>
            <person name="Goodwin S."/>
            <person name="Spatafora J."/>
            <person name="Crous P."/>
            <person name="Grigoriev I."/>
        </authorList>
    </citation>
    <scope>NUCLEOTIDE SEQUENCE</scope>
    <source>
        <strain evidence="2">CBS 113818</strain>
    </source>
</reference>
<name>A0A6A7ABL7_9PLEO</name>
<feature type="region of interest" description="Disordered" evidence="1">
    <location>
        <begin position="112"/>
        <end position="141"/>
    </location>
</feature>
<proteinExistence type="predicted"/>
<dbReference type="OrthoDB" id="3799604at2759"/>
<organism evidence="2 3">
    <name type="scientific">Ophiobolus disseminans</name>
    <dbReference type="NCBI Taxonomy" id="1469910"/>
    <lineage>
        <taxon>Eukaryota</taxon>
        <taxon>Fungi</taxon>
        <taxon>Dikarya</taxon>
        <taxon>Ascomycota</taxon>
        <taxon>Pezizomycotina</taxon>
        <taxon>Dothideomycetes</taxon>
        <taxon>Pleosporomycetidae</taxon>
        <taxon>Pleosporales</taxon>
        <taxon>Pleosporineae</taxon>
        <taxon>Phaeosphaeriaceae</taxon>
        <taxon>Ophiobolus</taxon>
    </lineage>
</organism>
<keyword evidence="3" id="KW-1185">Reference proteome</keyword>
<evidence type="ECO:0000313" key="2">
    <source>
        <dbReference type="EMBL" id="KAF2830626.1"/>
    </source>
</evidence>
<accession>A0A6A7ABL7</accession>